<feature type="domain" description="Copper amine oxidase-like N-terminal" evidence="2">
    <location>
        <begin position="73"/>
        <end position="175"/>
    </location>
</feature>
<dbReference type="RefSeq" id="WP_212943243.1">
    <property type="nucleotide sequence ID" value="NZ_BORR01000026.1"/>
</dbReference>
<reference evidence="5 6" key="1">
    <citation type="submission" date="2021-03" db="EMBL/GenBank/DDBJ databases">
        <title>Antimicrobial resistance genes in bacteria isolated from Japanese honey, and their potential for conferring macrolide and lincosamide resistance in the American foulbrood pathogen Paenibacillus larvae.</title>
        <authorList>
            <person name="Okamoto M."/>
            <person name="Kumagai M."/>
            <person name="Kanamori H."/>
            <person name="Takamatsu D."/>
        </authorList>
    </citation>
    <scope>NUCLEOTIDE SEQUENCE [LARGE SCALE GENOMIC DNA]</scope>
    <source>
        <strain evidence="5 6">J41TS12</strain>
    </source>
</reference>
<dbReference type="InterPro" id="IPR025303">
    <property type="entry name" value="PdaC"/>
</dbReference>
<gene>
    <name evidence="5" type="ORF">J41TS12_45610</name>
</gene>
<keyword evidence="6" id="KW-1185">Reference proteome</keyword>
<comment type="caution">
    <text evidence="5">The sequence shown here is derived from an EMBL/GenBank/DDBJ whole genome shotgun (WGS) entry which is preliminary data.</text>
</comment>
<evidence type="ECO:0000256" key="1">
    <source>
        <dbReference type="SAM" id="SignalP"/>
    </source>
</evidence>
<proteinExistence type="predicted"/>
<dbReference type="InterPro" id="IPR021729">
    <property type="entry name" value="DUF3298"/>
</dbReference>
<evidence type="ECO:0008006" key="7">
    <source>
        <dbReference type="Google" id="ProtNLM"/>
    </source>
</evidence>
<dbReference type="Gene3D" id="3.30.565.40">
    <property type="entry name" value="Fervidobacterium nodosum Rt17-B1 like"/>
    <property type="match status" value="1"/>
</dbReference>
<feature type="chain" id="PRO_5036998529" description="Copper amine oxidase N-terminal domain-containing protein" evidence="1">
    <location>
        <begin position="37"/>
        <end position="388"/>
    </location>
</feature>
<keyword evidence="1" id="KW-0732">Signal</keyword>
<evidence type="ECO:0000313" key="6">
    <source>
        <dbReference type="Proteomes" id="UP000681162"/>
    </source>
</evidence>
<dbReference type="EMBL" id="BORR01000026">
    <property type="protein sequence ID" value="GIO39700.1"/>
    <property type="molecule type" value="Genomic_DNA"/>
</dbReference>
<accession>A0A920CHG8</accession>
<dbReference type="InterPro" id="IPR037126">
    <property type="entry name" value="PdaC/RsiV-like_sf"/>
</dbReference>
<dbReference type="Gene3D" id="3.30.457.10">
    <property type="entry name" value="Copper amine oxidase-like, N-terminal domain"/>
    <property type="match status" value="1"/>
</dbReference>
<sequence length="388" mass="43440">MNSKRKRRTFNITLNSKMLLLMGVAAGSLLLSGMHAGDHLVAAQGSGQSADPMRAVQSKSTPVTSNLVELKANGKKAAQQGMLFENKTWVPLTFLRDELNLSLTYESASRTYIITQDYQKLKVTLYEGGVTSYLNGHYLGTPGAKLIKGRIYVPFQWLKDYLGYEGVWDGKLKQLDIVKSQLNNLEMKTVSHREDNADAVITLNAPSVAIPGNTSAEKAINRVLEKDNSEFQAYIAEALKNREGESNLAPYEFNSSYVVTYNQKGLLSLFIDKYKYTGGAHGMTVRQGYTFNLEDGSLLTLKELFGDTSDYMNIINGEIKEGFESHPGYFGGFKGIGNDYTDYYLQTDKVTFFFQVYEYTPYAAGIPEYSIAYEKLLKKNSHYQNLLP</sequence>
<evidence type="ECO:0000259" key="3">
    <source>
        <dbReference type="Pfam" id="PF11738"/>
    </source>
</evidence>
<feature type="domain" description="Deacetylase PdaC" evidence="4">
    <location>
        <begin position="200"/>
        <end position="284"/>
    </location>
</feature>
<dbReference type="Pfam" id="PF13739">
    <property type="entry name" value="PdaC"/>
    <property type="match status" value="1"/>
</dbReference>
<dbReference type="Proteomes" id="UP000681162">
    <property type="component" value="Unassembled WGS sequence"/>
</dbReference>
<dbReference type="Gene3D" id="3.90.640.20">
    <property type="entry name" value="Heat-shock cognate protein, ATPase"/>
    <property type="match status" value="1"/>
</dbReference>
<protein>
    <recommendedName>
        <fullName evidence="7">Copper amine oxidase N-terminal domain-containing protein</fullName>
    </recommendedName>
</protein>
<dbReference type="SUPFAM" id="SSF55383">
    <property type="entry name" value="Copper amine oxidase, domain N"/>
    <property type="match status" value="1"/>
</dbReference>
<evidence type="ECO:0000313" key="5">
    <source>
        <dbReference type="EMBL" id="GIO39700.1"/>
    </source>
</evidence>
<name>A0A920CHG8_9BACL</name>
<evidence type="ECO:0000259" key="4">
    <source>
        <dbReference type="Pfam" id="PF13739"/>
    </source>
</evidence>
<organism evidence="5 6">
    <name type="scientific">Paenibacillus antibioticophila</name>
    <dbReference type="NCBI Taxonomy" id="1274374"/>
    <lineage>
        <taxon>Bacteria</taxon>
        <taxon>Bacillati</taxon>
        <taxon>Bacillota</taxon>
        <taxon>Bacilli</taxon>
        <taxon>Bacillales</taxon>
        <taxon>Paenibacillaceae</taxon>
        <taxon>Paenibacillus</taxon>
    </lineage>
</organism>
<feature type="signal peptide" evidence="1">
    <location>
        <begin position="1"/>
        <end position="36"/>
    </location>
</feature>
<dbReference type="Pfam" id="PF11738">
    <property type="entry name" value="DUF3298"/>
    <property type="match status" value="1"/>
</dbReference>
<dbReference type="AlphaFoldDB" id="A0A920CHG8"/>
<dbReference type="Pfam" id="PF07833">
    <property type="entry name" value="Cu_amine_oxidN1"/>
    <property type="match status" value="1"/>
</dbReference>
<evidence type="ECO:0000259" key="2">
    <source>
        <dbReference type="Pfam" id="PF07833"/>
    </source>
</evidence>
<dbReference type="InterPro" id="IPR012854">
    <property type="entry name" value="Cu_amine_oxidase-like_N"/>
</dbReference>
<dbReference type="InterPro" id="IPR036582">
    <property type="entry name" value="Mao_N_sf"/>
</dbReference>
<feature type="domain" description="DUF3298" evidence="3">
    <location>
        <begin position="302"/>
        <end position="374"/>
    </location>
</feature>